<proteinExistence type="predicted"/>
<dbReference type="OrthoDB" id="1621027at2759"/>
<name>A0A2G2WJN0_CAPBA</name>
<dbReference type="PANTHER" id="PTHR42938">
    <property type="entry name" value="FORMATE DEHYDROGENASE 1"/>
    <property type="match status" value="1"/>
</dbReference>
<evidence type="ECO:0000313" key="2">
    <source>
        <dbReference type="EMBL" id="PHT45350.1"/>
    </source>
</evidence>
<dbReference type="SUPFAM" id="SSF51735">
    <property type="entry name" value="NAD(P)-binding Rossmann-fold domains"/>
    <property type="match status" value="1"/>
</dbReference>
<dbReference type="GO" id="GO:0051287">
    <property type="term" value="F:NAD binding"/>
    <property type="evidence" value="ECO:0007669"/>
    <property type="project" value="InterPro"/>
</dbReference>
<dbReference type="Gene3D" id="3.40.50.720">
    <property type="entry name" value="NAD(P)-binding Rossmann-like Domain"/>
    <property type="match status" value="1"/>
</dbReference>
<dbReference type="PANTHER" id="PTHR42938:SF9">
    <property type="entry name" value="FORMATE DEHYDROGENASE 1"/>
    <property type="match status" value="1"/>
</dbReference>
<dbReference type="GO" id="GO:0009507">
    <property type="term" value="C:chloroplast"/>
    <property type="evidence" value="ECO:0007669"/>
    <property type="project" value="TreeGrafter"/>
</dbReference>
<dbReference type="GO" id="GO:0008863">
    <property type="term" value="F:formate dehydrogenase (NAD+) activity"/>
    <property type="evidence" value="ECO:0007669"/>
    <property type="project" value="TreeGrafter"/>
</dbReference>
<dbReference type="GO" id="GO:0005739">
    <property type="term" value="C:mitochondrion"/>
    <property type="evidence" value="ECO:0007669"/>
    <property type="project" value="TreeGrafter"/>
</dbReference>
<reference evidence="3" key="2">
    <citation type="journal article" date="2017" name="J. Anim. Genet.">
        <title>Multiple reference genome sequences of hot pepper reveal the massive evolution of plant disease resistance genes by retroduplication.</title>
        <authorList>
            <person name="Kim S."/>
            <person name="Park J."/>
            <person name="Yeom S.-I."/>
            <person name="Kim Y.-M."/>
            <person name="Seo E."/>
            <person name="Kim K.-T."/>
            <person name="Kim M.-S."/>
            <person name="Lee J.M."/>
            <person name="Cheong K."/>
            <person name="Shin H.-S."/>
            <person name="Kim S.-B."/>
            <person name="Han K."/>
            <person name="Lee J."/>
            <person name="Park M."/>
            <person name="Lee H.-A."/>
            <person name="Lee H.-Y."/>
            <person name="Lee Y."/>
            <person name="Oh S."/>
            <person name="Lee J.H."/>
            <person name="Choi E."/>
            <person name="Choi E."/>
            <person name="Lee S.E."/>
            <person name="Jeon J."/>
            <person name="Kim H."/>
            <person name="Choi G."/>
            <person name="Song H."/>
            <person name="Lee J."/>
            <person name="Lee S.-C."/>
            <person name="Kwon J.-K."/>
            <person name="Lee H.-Y."/>
            <person name="Koo N."/>
            <person name="Hong Y."/>
            <person name="Kim R.W."/>
            <person name="Kang W.-H."/>
            <person name="Huh J.H."/>
            <person name="Kang B.-C."/>
            <person name="Yang T.-J."/>
            <person name="Lee Y.-H."/>
            <person name="Bennetzen J.L."/>
            <person name="Choi D."/>
        </authorList>
    </citation>
    <scope>NUCLEOTIDE SEQUENCE [LARGE SCALE GENOMIC DNA]</scope>
    <source>
        <strain evidence="3">cv. PBC81</strain>
    </source>
</reference>
<sequence>MTTKNHTLNWQNQEGKKFTTSADRWNWIDHVDLKVVVVAGLTVAEHQVINGGWNVAGIAHRAYDLEGKIVRTVGAGRIGRLLLQRLKLFNCNFYLLCHDRLKMDPELESQIEAKFEEELDNMLSKYDIVFINIPIIEKTKGMFDKEKISKLKKGVLIVDNARGAIMDTQPVVDACNSGHIVVHSYIVESLEERSNSNWYLGYLAELPSIIIKEDNVFLSGEAKDASIRVIFEDKLGSVLTHLESDLETKSEHRRRLCYGIVGHRRRLCHGIVESETKGFCIGGAYAIALLGIGSAYAMAL</sequence>
<evidence type="ECO:0000259" key="1">
    <source>
        <dbReference type="Pfam" id="PF02826"/>
    </source>
</evidence>
<organism evidence="2 3">
    <name type="scientific">Capsicum baccatum</name>
    <name type="common">Peruvian pepper</name>
    <dbReference type="NCBI Taxonomy" id="33114"/>
    <lineage>
        <taxon>Eukaryota</taxon>
        <taxon>Viridiplantae</taxon>
        <taxon>Streptophyta</taxon>
        <taxon>Embryophyta</taxon>
        <taxon>Tracheophyta</taxon>
        <taxon>Spermatophyta</taxon>
        <taxon>Magnoliopsida</taxon>
        <taxon>eudicotyledons</taxon>
        <taxon>Gunneridae</taxon>
        <taxon>Pentapetalae</taxon>
        <taxon>asterids</taxon>
        <taxon>lamiids</taxon>
        <taxon>Solanales</taxon>
        <taxon>Solanaceae</taxon>
        <taxon>Solanoideae</taxon>
        <taxon>Capsiceae</taxon>
        <taxon>Capsicum</taxon>
    </lineage>
</organism>
<evidence type="ECO:0000313" key="3">
    <source>
        <dbReference type="Proteomes" id="UP000224567"/>
    </source>
</evidence>
<accession>A0A2G2WJN0</accession>
<dbReference type="InterPro" id="IPR006140">
    <property type="entry name" value="D-isomer_DH_NAD-bd"/>
</dbReference>
<gene>
    <name evidence="2" type="ORF">CQW23_14508</name>
</gene>
<dbReference type="STRING" id="33114.A0A2G2WJN0"/>
<dbReference type="Proteomes" id="UP000224567">
    <property type="component" value="Unassembled WGS sequence"/>
</dbReference>
<dbReference type="Pfam" id="PF02826">
    <property type="entry name" value="2-Hacid_dh_C"/>
    <property type="match status" value="1"/>
</dbReference>
<keyword evidence="3" id="KW-1185">Reference proteome</keyword>
<dbReference type="AlphaFoldDB" id="A0A2G2WJN0"/>
<dbReference type="InterPro" id="IPR036291">
    <property type="entry name" value="NAD(P)-bd_dom_sf"/>
</dbReference>
<reference evidence="2 3" key="1">
    <citation type="journal article" date="2017" name="Genome Biol.">
        <title>New reference genome sequences of hot pepper reveal the massive evolution of plant disease-resistance genes by retroduplication.</title>
        <authorList>
            <person name="Kim S."/>
            <person name="Park J."/>
            <person name="Yeom S.I."/>
            <person name="Kim Y.M."/>
            <person name="Seo E."/>
            <person name="Kim K.T."/>
            <person name="Kim M.S."/>
            <person name="Lee J.M."/>
            <person name="Cheong K."/>
            <person name="Shin H.S."/>
            <person name="Kim S.B."/>
            <person name="Han K."/>
            <person name="Lee J."/>
            <person name="Park M."/>
            <person name="Lee H.A."/>
            <person name="Lee H.Y."/>
            <person name="Lee Y."/>
            <person name="Oh S."/>
            <person name="Lee J.H."/>
            <person name="Choi E."/>
            <person name="Choi E."/>
            <person name="Lee S.E."/>
            <person name="Jeon J."/>
            <person name="Kim H."/>
            <person name="Choi G."/>
            <person name="Song H."/>
            <person name="Lee J."/>
            <person name="Lee S.C."/>
            <person name="Kwon J.K."/>
            <person name="Lee H.Y."/>
            <person name="Koo N."/>
            <person name="Hong Y."/>
            <person name="Kim R.W."/>
            <person name="Kang W.H."/>
            <person name="Huh J.H."/>
            <person name="Kang B.C."/>
            <person name="Yang T.J."/>
            <person name="Lee Y.H."/>
            <person name="Bennetzen J.L."/>
            <person name="Choi D."/>
        </authorList>
    </citation>
    <scope>NUCLEOTIDE SEQUENCE [LARGE SCALE GENOMIC DNA]</scope>
    <source>
        <strain evidence="3">cv. PBC81</strain>
    </source>
</reference>
<comment type="caution">
    <text evidence="2">The sequence shown here is derived from an EMBL/GenBank/DDBJ whole genome shotgun (WGS) entry which is preliminary data.</text>
</comment>
<protein>
    <submittedName>
        <fullName evidence="2">Formate dehydrogenase, mitochondrial</fullName>
    </submittedName>
</protein>
<feature type="domain" description="D-isomer specific 2-hydroxyacid dehydrogenase NAD-binding" evidence="1">
    <location>
        <begin position="41"/>
        <end position="180"/>
    </location>
</feature>
<dbReference type="EMBL" id="MLFT02000006">
    <property type="protein sequence ID" value="PHT45350.1"/>
    <property type="molecule type" value="Genomic_DNA"/>
</dbReference>